<dbReference type="InterPro" id="IPR012340">
    <property type="entry name" value="NA-bd_OB-fold"/>
</dbReference>
<dbReference type="PANTHER" id="PTHR34075">
    <property type="entry name" value="BLR3430 PROTEIN"/>
    <property type="match status" value="1"/>
</dbReference>
<name>A0A3N1D2Z2_9ACTN</name>
<keyword evidence="4" id="KW-1185">Reference proteome</keyword>
<dbReference type="OrthoDB" id="7470921at2"/>
<feature type="domain" description="ChsH2 rubredoxin-like zinc ribbon" evidence="2">
    <location>
        <begin position="26"/>
        <end position="61"/>
    </location>
</feature>
<dbReference type="InterPro" id="IPR002878">
    <property type="entry name" value="ChsH2_C"/>
</dbReference>
<organism evidence="3 4">
    <name type="scientific">Actinocorallia herbida</name>
    <dbReference type="NCBI Taxonomy" id="58109"/>
    <lineage>
        <taxon>Bacteria</taxon>
        <taxon>Bacillati</taxon>
        <taxon>Actinomycetota</taxon>
        <taxon>Actinomycetes</taxon>
        <taxon>Streptosporangiales</taxon>
        <taxon>Thermomonosporaceae</taxon>
        <taxon>Actinocorallia</taxon>
    </lineage>
</organism>
<dbReference type="AlphaFoldDB" id="A0A3N1D2Z2"/>
<dbReference type="RefSeq" id="WP_123667133.1">
    <property type="nucleotide sequence ID" value="NZ_RJKE01000001.1"/>
</dbReference>
<dbReference type="SUPFAM" id="SSF50249">
    <property type="entry name" value="Nucleic acid-binding proteins"/>
    <property type="match status" value="1"/>
</dbReference>
<feature type="domain" description="ChsH2 C-terminal OB-fold" evidence="1">
    <location>
        <begin position="63"/>
        <end position="127"/>
    </location>
</feature>
<dbReference type="Gene3D" id="6.10.30.10">
    <property type="match status" value="1"/>
</dbReference>
<comment type="caution">
    <text evidence="3">The sequence shown here is derived from an EMBL/GenBank/DDBJ whole genome shotgun (WGS) entry which is preliminary data.</text>
</comment>
<evidence type="ECO:0000313" key="3">
    <source>
        <dbReference type="EMBL" id="ROO87903.1"/>
    </source>
</evidence>
<proteinExistence type="predicted"/>
<dbReference type="Proteomes" id="UP000272400">
    <property type="component" value="Unassembled WGS sequence"/>
</dbReference>
<evidence type="ECO:0000313" key="4">
    <source>
        <dbReference type="Proteomes" id="UP000272400"/>
    </source>
</evidence>
<dbReference type="InterPro" id="IPR022002">
    <property type="entry name" value="ChsH2_Znr"/>
</dbReference>
<evidence type="ECO:0000259" key="1">
    <source>
        <dbReference type="Pfam" id="PF01796"/>
    </source>
</evidence>
<evidence type="ECO:0000259" key="2">
    <source>
        <dbReference type="Pfam" id="PF12172"/>
    </source>
</evidence>
<reference evidence="3 4" key="1">
    <citation type="submission" date="2018-11" db="EMBL/GenBank/DDBJ databases">
        <title>Sequencing the genomes of 1000 actinobacteria strains.</title>
        <authorList>
            <person name="Klenk H.-P."/>
        </authorList>
    </citation>
    <scope>NUCLEOTIDE SEQUENCE [LARGE SCALE GENOMIC DNA]</scope>
    <source>
        <strain evidence="3 4">DSM 44254</strain>
    </source>
</reference>
<gene>
    <name evidence="3" type="ORF">EDD29_5551</name>
</gene>
<protein>
    <recommendedName>
        <fullName evidence="5">OB-fold protein</fullName>
    </recommendedName>
</protein>
<dbReference type="InterPro" id="IPR052513">
    <property type="entry name" value="Thioester_dehydratase-like"/>
</dbReference>
<evidence type="ECO:0008006" key="5">
    <source>
        <dbReference type="Google" id="ProtNLM"/>
    </source>
</evidence>
<dbReference type="Pfam" id="PF01796">
    <property type="entry name" value="OB_ChsH2_C"/>
    <property type="match status" value="1"/>
</dbReference>
<dbReference type="PANTHER" id="PTHR34075:SF5">
    <property type="entry name" value="BLR3430 PROTEIN"/>
    <property type="match status" value="1"/>
</dbReference>
<accession>A0A3N1D2Z2</accession>
<dbReference type="Pfam" id="PF12172">
    <property type="entry name" value="zf-ChsH2"/>
    <property type="match status" value="1"/>
</dbReference>
<sequence length="144" mass="15580">MTTATATALPSDYVQITTNPITEPFWEAAKERRLVAPRCSDCGTFRLPPTPYCPSCQSKAVDWTELSGEAVIYSFAVVHGFPGYPDITLVPVVVDLPDAPGARLISNLIGVDPATVEIGQRLTVDFHPITGGWLLPVFRPAPKD</sequence>
<dbReference type="EMBL" id="RJKE01000001">
    <property type="protein sequence ID" value="ROO87903.1"/>
    <property type="molecule type" value="Genomic_DNA"/>
</dbReference>